<dbReference type="SMART" id="SM00220">
    <property type="entry name" value="S_TKc"/>
    <property type="match status" value="1"/>
</dbReference>
<proteinExistence type="predicted"/>
<reference evidence="10" key="1">
    <citation type="journal article" date="2019" name="Int. J. Syst. Evol. Microbiol.">
        <title>The Global Catalogue of Microorganisms (GCM) 10K type strain sequencing project: providing services to taxonomists for standard genome sequencing and annotation.</title>
        <authorList>
            <consortium name="The Broad Institute Genomics Platform"/>
            <consortium name="The Broad Institute Genome Sequencing Center for Infectious Disease"/>
            <person name="Wu L."/>
            <person name="Ma J."/>
        </authorList>
    </citation>
    <scope>NUCLEOTIDE SEQUENCE [LARGE SCALE GENOMIC DNA]</scope>
    <source>
        <strain evidence="10">JCM 17138</strain>
    </source>
</reference>
<dbReference type="PROSITE" id="PS50011">
    <property type="entry name" value="PROTEIN_KINASE_DOM"/>
    <property type="match status" value="1"/>
</dbReference>
<keyword evidence="2" id="KW-0723">Serine/threonine-protein kinase</keyword>
<comment type="caution">
    <text evidence="9">The sequence shown here is derived from an EMBL/GenBank/DDBJ whole genome shotgun (WGS) entry which is preliminary data.</text>
</comment>
<keyword evidence="10" id="KW-1185">Reference proteome</keyword>
<dbReference type="PANTHER" id="PTHR43289">
    <property type="entry name" value="MITOGEN-ACTIVATED PROTEIN KINASE KINASE KINASE 20-RELATED"/>
    <property type="match status" value="1"/>
</dbReference>
<dbReference type="Pfam" id="PF00069">
    <property type="entry name" value="Pkinase"/>
    <property type="match status" value="1"/>
</dbReference>
<dbReference type="EMBL" id="BAABDE010000022">
    <property type="protein sequence ID" value="GAA3814124.1"/>
    <property type="molecule type" value="Genomic_DNA"/>
</dbReference>
<dbReference type="Proteomes" id="UP001501009">
    <property type="component" value="Unassembled WGS sequence"/>
</dbReference>
<evidence type="ECO:0000313" key="9">
    <source>
        <dbReference type="EMBL" id="GAA3814124.1"/>
    </source>
</evidence>
<dbReference type="InterPro" id="IPR011009">
    <property type="entry name" value="Kinase-like_dom_sf"/>
</dbReference>
<organism evidence="9 10">
    <name type="scientific">Streptomyces coacervatus</name>
    <dbReference type="NCBI Taxonomy" id="647381"/>
    <lineage>
        <taxon>Bacteria</taxon>
        <taxon>Bacillati</taxon>
        <taxon>Actinomycetota</taxon>
        <taxon>Actinomycetes</taxon>
        <taxon>Kitasatosporales</taxon>
        <taxon>Streptomycetaceae</taxon>
        <taxon>Streptomyces</taxon>
    </lineage>
</organism>
<evidence type="ECO:0000256" key="6">
    <source>
        <dbReference type="ARBA" id="ARBA00022840"/>
    </source>
</evidence>
<feature type="compositionally biased region" description="Low complexity" evidence="7">
    <location>
        <begin position="351"/>
        <end position="368"/>
    </location>
</feature>
<keyword evidence="6" id="KW-0067">ATP-binding</keyword>
<dbReference type="Gene3D" id="1.10.510.10">
    <property type="entry name" value="Transferase(Phosphotransferase) domain 1"/>
    <property type="match status" value="1"/>
</dbReference>
<name>A0ABP7IB85_9ACTN</name>
<evidence type="ECO:0000256" key="2">
    <source>
        <dbReference type="ARBA" id="ARBA00022527"/>
    </source>
</evidence>
<accession>A0ABP7IB85</accession>
<dbReference type="PANTHER" id="PTHR43289:SF6">
    <property type="entry name" value="SERINE_THREONINE-PROTEIN KINASE NEKL-3"/>
    <property type="match status" value="1"/>
</dbReference>
<dbReference type="RefSeq" id="WP_275775539.1">
    <property type="nucleotide sequence ID" value="NZ_BAABDE010000022.1"/>
</dbReference>
<gene>
    <name evidence="9" type="ORF">GCM10022403_054660</name>
</gene>
<evidence type="ECO:0000313" key="10">
    <source>
        <dbReference type="Proteomes" id="UP001501009"/>
    </source>
</evidence>
<keyword evidence="4" id="KW-0547">Nucleotide-binding</keyword>
<protein>
    <recommendedName>
        <fullName evidence="1">non-specific serine/threonine protein kinase</fullName>
        <ecNumber evidence="1">2.7.11.1</ecNumber>
    </recommendedName>
</protein>
<evidence type="ECO:0000256" key="5">
    <source>
        <dbReference type="ARBA" id="ARBA00022777"/>
    </source>
</evidence>
<keyword evidence="3" id="KW-0808">Transferase</keyword>
<keyword evidence="5" id="KW-0418">Kinase</keyword>
<evidence type="ECO:0000256" key="3">
    <source>
        <dbReference type="ARBA" id="ARBA00022679"/>
    </source>
</evidence>
<sequence length="566" mass="58928">MTEAAFTAGAGDLLAGRYRLERMVGSGGQGRVFAGVDEALGRRVAVKVLQPPRAVPGGPADEAVARFDREVRALAALDHDHIVKIFDLGVHRGARFSVMEFLDGPSLAQELREHGPLPLTRAVDIAARAADALAAAHALGIWHRDVKPANIQLTGRGRPKLCDFGLVSVLTPNAPALTRRGASPGCTPGFASPEQARGAELTGPTDVFSLGVTLYALLAGGSPFAAADPAAALHKVLHEQAPPLTTYRPDAPPDLTALISSMLHPTPATRPSAAGTAIRLRTALDRLNAASGRHAIYTPTQRPTPPTPGTAGQHAMATPGLTPATTDPPAGARDLAAEREEVTGATPAPIDPTAEQEPATAATPADTDPTAERDVATGTAPPHPTAERDPAAQTPPHPADPIAQRERMTGATPANADPTPGRDPATETPPPHTDPAARREALTGAAPGPRDRACASRTGVHTPGPAEATDEQLWQTLEDAERHLDAGRFRAADVAFGRLSQRLYAEARHGHPAMVAAQLGRVRALDGLGRRGDAEARLARLRGQAVRNLPAGHPLRLAVEGLRLSG</sequence>
<feature type="domain" description="Protein kinase" evidence="8">
    <location>
        <begin position="18"/>
        <end position="297"/>
    </location>
</feature>
<feature type="region of interest" description="Disordered" evidence="7">
    <location>
        <begin position="292"/>
        <end position="470"/>
    </location>
</feature>
<dbReference type="Gene3D" id="3.30.200.20">
    <property type="entry name" value="Phosphorylase Kinase, domain 1"/>
    <property type="match status" value="1"/>
</dbReference>
<dbReference type="InterPro" id="IPR000719">
    <property type="entry name" value="Prot_kinase_dom"/>
</dbReference>
<dbReference type="CDD" id="cd14014">
    <property type="entry name" value="STKc_PknB_like"/>
    <property type="match status" value="1"/>
</dbReference>
<dbReference type="SUPFAM" id="SSF56112">
    <property type="entry name" value="Protein kinase-like (PK-like)"/>
    <property type="match status" value="1"/>
</dbReference>
<evidence type="ECO:0000259" key="8">
    <source>
        <dbReference type="PROSITE" id="PS50011"/>
    </source>
</evidence>
<evidence type="ECO:0000256" key="1">
    <source>
        <dbReference type="ARBA" id="ARBA00012513"/>
    </source>
</evidence>
<evidence type="ECO:0000256" key="7">
    <source>
        <dbReference type="SAM" id="MobiDB-lite"/>
    </source>
</evidence>
<evidence type="ECO:0000256" key="4">
    <source>
        <dbReference type="ARBA" id="ARBA00022741"/>
    </source>
</evidence>
<dbReference type="EC" id="2.7.11.1" evidence="1"/>